<feature type="compositionally biased region" description="Basic and acidic residues" evidence="2">
    <location>
        <begin position="36"/>
        <end position="48"/>
    </location>
</feature>
<keyword evidence="5" id="KW-1185">Reference proteome</keyword>
<sequence length="215" mass="22702">MMTHPDSERPDSPSRDVPALEPDDPSQRVPAPGPDDSARGVPVHEPDPPRSVPVLEPYGLPGETPAAPAALPESDWSGPPGAAVPPAAGPSDAPRPAKKTGLVVLSVLVVLFFATAGVFGVLYSNEVGENDRLVGRLADKEKALSDSGEQLKDTRDELSRAKDSVEIAENARRRAEDDGAAMVKCRDAARALREAVFANDDPKGEKAFVDVFAHC</sequence>
<protein>
    <submittedName>
        <fullName evidence="4">Uncharacterized protein</fullName>
    </submittedName>
</protein>
<reference evidence="4 5" key="1">
    <citation type="submission" date="2018-10" db="EMBL/GenBank/DDBJ databases">
        <title>Sequencing the genomes of 1000 actinobacteria strains.</title>
        <authorList>
            <person name="Klenk H.-P."/>
        </authorList>
    </citation>
    <scope>NUCLEOTIDE SEQUENCE [LARGE SCALE GENOMIC DNA]</scope>
    <source>
        <strain evidence="4 5">DSM 43800</strain>
    </source>
</reference>
<evidence type="ECO:0000256" key="2">
    <source>
        <dbReference type="SAM" id="MobiDB-lite"/>
    </source>
</evidence>
<name>A0A495WA74_9PSEU</name>
<feature type="coiled-coil region" evidence="1">
    <location>
        <begin position="137"/>
        <end position="178"/>
    </location>
</feature>
<keyword evidence="3" id="KW-0812">Transmembrane</keyword>
<evidence type="ECO:0000313" key="5">
    <source>
        <dbReference type="Proteomes" id="UP000282084"/>
    </source>
</evidence>
<feature type="region of interest" description="Disordered" evidence="2">
    <location>
        <begin position="1"/>
        <end position="95"/>
    </location>
</feature>
<organism evidence="4 5">
    <name type="scientific">Saccharothrix australiensis</name>
    <dbReference type="NCBI Taxonomy" id="2072"/>
    <lineage>
        <taxon>Bacteria</taxon>
        <taxon>Bacillati</taxon>
        <taxon>Actinomycetota</taxon>
        <taxon>Actinomycetes</taxon>
        <taxon>Pseudonocardiales</taxon>
        <taxon>Pseudonocardiaceae</taxon>
        <taxon>Saccharothrix</taxon>
    </lineage>
</organism>
<proteinExistence type="predicted"/>
<keyword evidence="1" id="KW-0175">Coiled coil</keyword>
<dbReference type="Proteomes" id="UP000282084">
    <property type="component" value="Unassembled WGS sequence"/>
</dbReference>
<comment type="caution">
    <text evidence="4">The sequence shown here is derived from an EMBL/GenBank/DDBJ whole genome shotgun (WGS) entry which is preliminary data.</text>
</comment>
<feature type="transmembrane region" description="Helical" evidence="3">
    <location>
        <begin position="102"/>
        <end position="123"/>
    </location>
</feature>
<feature type="compositionally biased region" description="Basic and acidic residues" evidence="2">
    <location>
        <begin position="1"/>
        <end position="14"/>
    </location>
</feature>
<evidence type="ECO:0000256" key="3">
    <source>
        <dbReference type="SAM" id="Phobius"/>
    </source>
</evidence>
<dbReference type="AlphaFoldDB" id="A0A495WA74"/>
<keyword evidence="3" id="KW-1133">Transmembrane helix</keyword>
<keyword evidence="3" id="KW-0472">Membrane</keyword>
<accession>A0A495WA74</accession>
<gene>
    <name evidence="4" type="ORF">C8E97_5407</name>
</gene>
<evidence type="ECO:0000256" key="1">
    <source>
        <dbReference type="SAM" id="Coils"/>
    </source>
</evidence>
<feature type="compositionally biased region" description="Low complexity" evidence="2">
    <location>
        <begin position="78"/>
        <end position="94"/>
    </location>
</feature>
<evidence type="ECO:0000313" key="4">
    <source>
        <dbReference type="EMBL" id="RKT56698.1"/>
    </source>
</evidence>
<dbReference type="EMBL" id="RBXO01000001">
    <property type="protein sequence ID" value="RKT56698.1"/>
    <property type="molecule type" value="Genomic_DNA"/>
</dbReference>